<dbReference type="AlphaFoldDB" id="A0A813L1L4"/>
<reference evidence="2" key="1">
    <citation type="submission" date="2021-02" db="EMBL/GenBank/DDBJ databases">
        <authorList>
            <person name="Dougan E. K."/>
            <person name="Rhodes N."/>
            <person name="Thang M."/>
            <person name="Chan C."/>
        </authorList>
    </citation>
    <scope>NUCLEOTIDE SEQUENCE</scope>
</reference>
<name>A0A813L1L4_POLGL</name>
<gene>
    <name evidence="2" type="ORF">PGLA2088_LOCUS39492</name>
</gene>
<evidence type="ECO:0000313" key="3">
    <source>
        <dbReference type="Proteomes" id="UP000626109"/>
    </source>
</evidence>
<dbReference type="Proteomes" id="UP000626109">
    <property type="component" value="Unassembled WGS sequence"/>
</dbReference>
<organism evidence="2 3">
    <name type="scientific">Polarella glacialis</name>
    <name type="common">Dinoflagellate</name>
    <dbReference type="NCBI Taxonomy" id="89957"/>
    <lineage>
        <taxon>Eukaryota</taxon>
        <taxon>Sar</taxon>
        <taxon>Alveolata</taxon>
        <taxon>Dinophyceae</taxon>
        <taxon>Suessiales</taxon>
        <taxon>Suessiaceae</taxon>
        <taxon>Polarella</taxon>
    </lineage>
</organism>
<dbReference type="EMBL" id="CAJNNW010033144">
    <property type="protein sequence ID" value="CAE8717344.1"/>
    <property type="molecule type" value="Genomic_DNA"/>
</dbReference>
<accession>A0A813L1L4</accession>
<evidence type="ECO:0000256" key="1">
    <source>
        <dbReference type="SAM" id="MobiDB-lite"/>
    </source>
</evidence>
<feature type="non-terminal residue" evidence="2">
    <location>
        <position position="1"/>
    </location>
</feature>
<feature type="region of interest" description="Disordered" evidence="1">
    <location>
        <begin position="161"/>
        <end position="190"/>
    </location>
</feature>
<evidence type="ECO:0000313" key="2">
    <source>
        <dbReference type="EMBL" id="CAE8717344.1"/>
    </source>
</evidence>
<protein>
    <submittedName>
        <fullName evidence="2">Uncharacterized protein</fullName>
    </submittedName>
</protein>
<sequence>MAMGDASWPGIVWKVDPAPESSKLPKEQSLEFDGLRVEIHADVTASDADRSVDAAELRSGPKTLEFWTDAAGVVLLEWQVQLAAGGSWEVPPPAWPPGSGVNGRSLQSMMVASSSRPGQEIAVDVGSWHALRWQLLCFGSPGPPLRRVPEEMSEVVVGKAPLPPTPSGLQAGAGSLARWAEDNEDSDSDARGGAALLRLRLGGADGLVRNIVLPSATFESLAAEVAHAFQQEGVVLGRSTGEYEAVGICSGLSMRLDSDGAVGVFLSAAAGSQLG</sequence>
<comment type="caution">
    <text evidence="2">The sequence shown here is derived from an EMBL/GenBank/DDBJ whole genome shotgun (WGS) entry which is preliminary data.</text>
</comment>
<proteinExistence type="predicted"/>